<keyword evidence="2" id="KW-0479">Metal-binding</keyword>
<dbReference type="EMBL" id="JBHTKN010000002">
    <property type="protein sequence ID" value="MFD1041458.1"/>
    <property type="molecule type" value="Genomic_DNA"/>
</dbReference>
<dbReference type="SUPFAM" id="SSF54862">
    <property type="entry name" value="4Fe-4S ferredoxins"/>
    <property type="match status" value="1"/>
</dbReference>
<dbReference type="InterPro" id="IPR017900">
    <property type="entry name" value="4Fe4S_Fe_S_CS"/>
</dbReference>
<evidence type="ECO:0000256" key="3">
    <source>
        <dbReference type="ARBA" id="ARBA00022737"/>
    </source>
</evidence>
<evidence type="ECO:0000259" key="6">
    <source>
        <dbReference type="PROSITE" id="PS51379"/>
    </source>
</evidence>
<dbReference type="Gene3D" id="3.30.70.20">
    <property type="match status" value="2"/>
</dbReference>
<name>A0ABW3LUF9_9GAMM</name>
<evidence type="ECO:0000256" key="2">
    <source>
        <dbReference type="ARBA" id="ARBA00022723"/>
    </source>
</evidence>
<dbReference type="NCBIfam" id="TIGR00402">
    <property type="entry name" value="napF"/>
    <property type="match status" value="1"/>
</dbReference>
<dbReference type="PROSITE" id="PS00198">
    <property type="entry name" value="4FE4S_FER_1"/>
    <property type="match status" value="1"/>
</dbReference>
<dbReference type="InterPro" id="IPR004496">
    <property type="entry name" value="NapF"/>
</dbReference>
<keyword evidence="3" id="KW-0677">Repeat</keyword>
<dbReference type="PANTHER" id="PTHR43687:SF1">
    <property type="entry name" value="FERREDOXIN III"/>
    <property type="match status" value="1"/>
</dbReference>
<reference evidence="8" key="1">
    <citation type="journal article" date="2019" name="Int. J. Syst. Evol. Microbiol.">
        <title>The Global Catalogue of Microorganisms (GCM) 10K type strain sequencing project: providing services to taxonomists for standard genome sequencing and annotation.</title>
        <authorList>
            <consortium name="The Broad Institute Genomics Platform"/>
            <consortium name="The Broad Institute Genome Sequencing Center for Infectious Disease"/>
            <person name="Wu L."/>
            <person name="Ma J."/>
        </authorList>
    </citation>
    <scope>NUCLEOTIDE SEQUENCE [LARGE SCALE GENOMIC DNA]</scope>
    <source>
        <strain evidence="8">CCUG 55854</strain>
    </source>
</reference>
<keyword evidence="1" id="KW-0004">4Fe-4S</keyword>
<dbReference type="PROSITE" id="PS51379">
    <property type="entry name" value="4FE4S_FER_2"/>
    <property type="match status" value="3"/>
</dbReference>
<feature type="domain" description="4Fe-4S ferredoxin-type" evidence="6">
    <location>
        <begin position="59"/>
        <end position="88"/>
    </location>
</feature>
<evidence type="ECO:0000313" key="8">
    <source>
        <dbReference type="Proteomes" id="UP001597033"/>
    </source>
</evidence>
<dbReference type="Proteomes" id="UP001597033">
    <property type="component" value="Unassembled WGS sequence"/>
</dbReference>
<dbReference type="InterPro" id="IPR017896">
    <property type="entry name" value="4Fe4S_Fe-S-bd"/>
</dbReference>
<comment type="caution">
    <text evidence="7">The sequence shown here is derived from an EMBL/GenBank/DDBJ whole genome shotgun (WGS) entry which is preliminary data.</text>
</comment>
<sequence length="164" mass="16863">MSMLTRRSLLFGRQATEAPAVRPPWAVPESDFASRCTRCDACVRACPEQVLVRGGDGLPRFVATSGECTFCGDCVQACESAALDASISPPWELNARVGDGCLSARGVVCASCREACPETAIHVAPGARGPAVVDAERCTGCGACVGICPAGAIALSSEPLEMTA</sequence>
<keyword evidence="4" id="KW-0408">Iron</keyword>
<keyword evidence="8" id="KW-1185">Reference proteome</keyword>
<dbReference type="RefSeq" id="WP_238394398.1">
    <property type="nucleotide sequence ID" value="NZ_JBHTKN010000002.1"/>
</dbReference>
<dbReference type="InterPro" id="IPR050572">
    <property type="entry name" value="Fe-S_Ferredoxin"/>
</dbReference>
<dbReference type="Pfam" id="PF13187">
    <property type="entry name" value="Fer4_9"/>
    <property type="match status" value="1"/>
</dbReference>
<keyword evidence="5" id="KW-0411">Iron-sulfur</keyword>
<feature type="domain" description="4Fe-4S ferredoxin-type" evidence="6">
    <location>
        <begin position="129"/>
        <end position="158"/>
    </location>
</feature>
<organism evidence="7 8">
    <name type="scientific">Pseudoxanthomonas kaohsiungensis</name>
    <dbReference type="NCBI Taxonomy" id="283923"/>
    <lineage>
        <taxon>Bacteria</taxon>
        <taxon>Pseudomonadati</taxon>
        <taxon>Pseudomonadota</taxon>
        <taxon>Gammaproteobacteria</taxon>
        <taxon>Lysobacterales</taxon>
        <taxon>Lysobacteraceae</taxon>
        <taxon>Pseudoxanthomonas</taxon>
    </lineage>
</organism>
<accession>A0ABW3LUF9</accession>
<dbReference type="PANTHER" id="PTHR43687">
    <property type="entry name" value="ADENYLYLSULFATE REDUCTASE, BETA SUBUNIT"/>
    <property type="match status" value="1"/>
</dbReference>
<evidence type="ECO:0000256" key="1">
    <source>
        <dbReference type="ARBA" id="ARBA00022485"/>
    </source>
</evidence>
<evidence type="ECO:0000256" key="5">
    <source>
        <dbReference type="ARBA" id="ARBA00023014"/>
    </source>
</evidence>
<dbReference type="Pfam" id="PF00037">
    <property type="entry name" value="Fer4"/>
    <property type="match status" value="1"/>
</dbReference>
<evidence type="ECO:0000256" key="4">
    <source>
        <dbReference type="ARBA" id="ARBA00023004"/>
    </source>
</evidence>
<proteinExistence type="predicted"/>
<evidence type="ECO:0000313" key="7">
    <source>
        <dbReference type="EMBL" id="MFD1041458.1"/>
    </source>
</evidence>
<protein>
    <submittedName>
        <fullName evidence="7">Ferredoxin-type protein NapF</fullName>
    </submittedName>
</protein>
<feature type="domain" description="4Fe-4S ferredoxin-type" evidence="6">
    <location>
        <begin position="26"/>
        <end position="56"/>
    </location>
</feature>
<gene>
    <name evidence="7" type="primary">napF</name>
    <name evidence="7" type="ORF">ACFQ2N_03730</name>
</gene>
<dbReference type="CDD" id="cd10564">
    <property type="entry name" value="NapF_like"/>
    <property type="match status" value="1"/>
</dbReference>